<evidence type="ECO:0000313" key="1">
    <source>
        <dbReference type="EMBL" id="NWF06686.1"/>
    </source>
</evidence>
<evidence type="ECO:0000313" key="2">
    <source>
        <dbReference type="Proteomes" id="UP000561369"/>
    </source>
</evidence>
<dbReference type="SUPFAM" id="SSF158668">
    <property type="entry name" value="MtlR-like"/>
    <property type="match status" value="1"/>
</dbReference>
<dbReference type="InterPro" id="IPR007761">
    <property type="entry name" value="MtlR-like"/>
</dbReference>
<dbReference type="InterPro" id="IPR038026">
    <property type="entry name" value="MtlR-like_sf"/>
</dbReference>
<dbReference type="EMBL" id="JACAQV010000005">
    <property type="protein sequence ID" value="NWF06686.1"/>
    <property type="molecule type" value="Genomic_DNA"/>
</dbReference>
<accession>A0A7Y8GAS4</accession>
<proteinExistence type="predicted"/>
<gene>
    <name evidence="1" type="ORF">HX810_03225</name>
</gene>
<dbReference type="Proteomes" id="UP000561369">
    <property type="component" value="Unassembled WGS sequence"/>
</dbReference>
<dbReference type="Gene3D" id="1.20.120.330">
    <property type="entry name" value="Nucleotidyltransferases domain 2"/>
    <property type="match status" value="1"/>
</dbReference>
<dbReference type="PANTHER" id="PTHR37941:SF1">
    <property type="entry name" value="FUMARASE E-RELATED"/>
    <property type="match status" value="1"/>
</dbReference>
<organism evidence="1 2">
    <name type="scientific">Pseudomonas salomonii</name>
    <dbReference type="NCBI Taxonomy" id="191391"/>
    <lineage>
        <taxon>Bacteria</taxon>
        <taxon>Pseudomonadati</taxon>
        <taxon>Pseudomonadota</taxon>
        <taxon>Gammaproteobacteria</taxon>
        <taxon>Pseudomonadales</taxon>
        <taxon>Pseudomonadaceae</taxon>
        <taxon>Pseudomonas</taxon>
    </lineage>
</organism>
<dbReference type="AlphaFoldDB" id="A0A7Y8GAS4"/>
<dbReference type="GO" id="GO:0045892">
    <property type="term" value="P:negative regulation of DNA-templated transcription"/>
    <property type="evidence" value="ECO:0007669"/>
    <property type="project" value="TreeGrafter"/>
</dbReference>
<dbReference type="RefSeq" id="WP_177023610.1">
    <property type="nucleotide sequence ID" value="NZ_JACAQV010000005.1"/>
</dbReference>
<name>A0A7Y8GAS4_9PSED</name>
<sequence length="186" mass="20946">MNALLAARFTEILDSLKNESDRGCVLVVGSLVELAIEDHISKRILPPVKKTGELVGRGSRPIATFSAKIDLAYALGLFPEEEWRIYHQLRELRNTCAHEIKQQNFNADHFSARMLNIISASSTLWPILATAVGKKIFESNSPVTVERFVEDLGWRVSFEMFFSLVIAHKETSADRVPRIKTLYATS</sequence>
<comment type="caution">
    <text evidence="1">The sequence shown here is derived from an EMBL/GenBank/DDBJ whole genome shotgun (WGS) entry which is preliminary data.</text>
</comment>
<protein>
    <recommendedName>
        <fullName evidence="3">Mannitol repressor</fullName>
    </recommendedName>
</protein>
<reference evidence="1 2" key="1">
    <citation type="submission" date="2020-04" db="EMBL/GenBank/DDBJ databases">
        <title>Molecular characterization of pseudomonads from Agaricus bisporus reveal novel blotch 2 pathogens in Western Europe.</title>
        <authorList>
            <person name="Taparia T."/>
            <person name="Krijger M."/>
            <person name="Haynes E."/>
            <person name="Elpinstone J.G."/>
            <person name="Noble R."/>
            <person name="Van Der Wolf J."/>
        </authorList>
    </citation>
    <scope>NUCLEOTIDE SEQUENCE [LARGE SCALE GENOMIC DNA]</scope>
    <source>
        <strain evidence="1 2">IPO3765</strain>
    </source>
</reference>
<evidence type="ECO:0008006" key="3">
    <source>
        <dbReference type="Google" id="ProtNLM"/>
    </source>
</evidence>
<dbReference type="PANTHER" id="PTHR37941">
    <property type="entry name" value="FUMARASE E-RELATED"/>
    <property type="match status" value="1"/>
</dbReference>